<dbReference type="AlphaFoldDB" id="A0A2H4SUI2"/>
<proteinExistence type="predicted"/>
<accession>A0A2H4SUI2</accession>
<feature type="chain" id="PRO_5014187091" evidence="1">
    <location>
        <begin position="18"/>
        <end position="145"/>
    </location>
</feature>
<gene>
    <name evidence="2" type="ORF">A9K55_000806</name>
</gene>
<evidence type="ECO:0000313" key="3">
    <source>
        <dbReference type="Proteomes" id="UP000323067"/>
    </source>
</evidence>
<protein>
    <submittedName>
        <fullName evidence="2">Cytochrome P450</fullName>
    </submittedName>
</protein>
<dbReference type="Proteomes" id="UP000323067">
    <property type="component" value="Chromosome ii"/>
</dbReference>
<feature type="signal peptide" evidence="1">
    <location>
        <begin position="1"/>
        <end position="17"/>
    </location>
</feature>
<organism evidence="2 3">
    <name type="scientific">Cordyceps militaris</name>
    <name type="common">Caterpillar fungus</name>
    <name type="synonym">Clavaria militaris</name>
    <dbReference type="NCBI Taxonomy" id="73501"/>
    <lineage>
        <taxon>Eukaryota</taxon>
        <taxon>Fungi</taxon>
        <taxon>Dikarya</taxon>
        <taxon>Ascomycota</taxon>
        <taxon>Pezizomycotina</taxon>
        <taxon>Sordariomycetes</taxon>
        <taxon>Hypocreomycetidae</taxon>
        <taxon>Hypocreales</taxon>
        <taxon>Cordycipitaceae</taxon>
        <taxon>Cordyceps</taxon>
    </lineage>
</organism>
<dbReference type="VEuPathDB" id="FungiDB:CCM_04013"/>
<evidence type="ECO:0000256" key="1">
    <source>
        <dbReference type="SAM" id="SignalP"/>
    </source>
</evidence>
<keyword evidence="1" id="KW-0732">Signal</keyword>
<dbReference type="OrthoDB" id="1470350at2759"/>
<sequence length="145" mass="15304">MALTWLSFAAVRDNVSSAVCCVNASPRPGSARLVQKDAIFGGQVFPEMKGAVVQITGGVVHADKPSEATSTSFTPGGLMSAGVRFRPASFHGFGGEKTPFPSRCFATGEVLRFAAMIVGFDTELPDGGMPPKKDRVMPMHVLDKT</sequence>
<dbReference type="VEuPathDB" id="FungiDB:A9K55_000806"/>
<evidence type="ECO:0000313" key="2">
    <source>
        <dbReference type="EMBL" id="ATY66758.1"/>
    </source>
</evidence>
<dbReference type="EMBL" id="CP023327">
    <property type="protein sequence ID" value="ATY66758.1"/>
    <property type="molecule type" value="Genomic_DNA"/>
</dbReference>
<reference evidence="2 3" key="1">
    <citation type="journal article" date="2017" name="BMC Genomics">
        <title>Chromosome level assembly and secondary metabolite potential of the parasitic fungus Cordyceps militaris.</title>
        <authorList>
            <person name="Kramer G.J."/>
            <person name="Nodwell J.R."/>
        </authorList>
    </citation>
    <scope>NUCLEOTIDE SEQUENCE [LARGE SCALE GENOMIC DNA]</scope>
    <source>
        <strain evidence="2 3">ATCC 34164</strain>
    </source>
</reference>
<name>A0A2H4SUI2_CORMI</name>